<feature type="domain" description="F-box" evidence="1">
    <location>
        <begin position="2"/>
        <end position="46"/>
    </location>
</feature>
<reference evidence="2" key="1">
    <citation type="submission" date="2023-04" db="EMBL/GenBank/DDBJ databases">
        <title>Black Yeasts Isolated from many extreme environments.</title>
        <authorList>
            <person name="Coleine C."/>
            <person name="Stajich J.E."/>
            <person name="Selbmann L."/>
        </authorList>
    </citation>
    <scope>NUCLEOTIDE SEQUENCE</scope>
    <source>
        <strain evidence="2">CCFEE 5312</strain>
    </source>
</reference>
<accession>A0AAJ0GJM4</accession>
<dbReference type="PROSITE" id="PS50181">
    <property type="entry name" value="FBOX"/>
    <property type="match status" value="1"/>
</dbReference>
<dbReference type="Proteomes" id="UP001271007">
    <property type="component" value="Unassembled WGS sequence"/>
</dbReference>
<comment type="caution">
    <text evidence="2">The sequence shown here is derived from an EMBL/GenBank/DDBJ whole genome shotgun (WGS) entry which is preliminary data.</text>
</comment>
<keyword evidence="3" id="KW-1185">Reference proteome</keyword>
<dbReference type="InterPro" id="IPR001810">
    <property type="entry name" value="F-box_dom"/>
</dbReference>
<organism evidence="2 3">
    <name type="scientific">Extremus antarcticus</name>
    <dbReference type="NCBI Taxonomy" id="702011"/>
    <lineage>
        <taxon>Eukaryota</taxon>
        <taxon>Fungi</taxon>
        <taxon>Dikarya</taxon>
        <taxon>Ascomycota</taxon>
        <taxon>Pezizomycotina</taxon>
        <taxon>Dothideomycetes</taxon>
        <taxon>Dothideomycetidae</taxon>
        <taxon>Mycosphaerellales</taxon>
        <taxon>Extremaceae</taxon>
        <taxon>Extremus</taxon>
    </lineage>
</organism>
<protein>
    <recommendedName>
        <fullName evidence="1">F-box domain-containing protein</fullName>
    </recommendedName>
</protein>
<name>A0AAJ0GJM4_9PEZI</name>
<gene>
    <name evidence="2" type="ORF">LTR09_000389</name>
</gene>
<evidence type="ECO:0000313" key="2">
    <source>
        <dbReference type="EMBL" id="KAK3058824.1"/>
    </source>
</evidence>
<dbReference type="AlphaFoldDB" id="A0AAJ0GJM4"/>
<proteinExistence type="predicted"/>
<evidence type="ECO:0000313" key="3">
    <source>
        <dbReference type="Proteomes" id="UP001271007"/>
    </source>
</evidence>
<evidence type="ECO:0000259" key="1">
    <source>
        <dbReference type="PROSITE" id="PS50181"/>
    </source>
</evidence>
<dbReference type="EMBL" id="JAWDJX010000001">
    <property type="protein sequence ID" value="KAK3058824.1"/>
    <property type="molecule type" value="Genomic_DNA"/>
</dbReference>
<sequence length="382" mass="43433">MSNNILTIPPELFDLVARFAQPCDLLALRLVCREASEKVHDVFRDVHFSTCAVLFSSEDSLRTLLSVARQELFFSRAVRKIIFCPNVVDDEADGSSYVPPPDIHECQKLAVAESDRLILLGLDLELLVQVFATFAQRGKVVEVQIANYPSDDQGRSKSDIPKPWNLTALETSCDQPLYESHTLEPDNNRISTMLLRALEQTQFPEQKLSILQYTWLPTFLRTAADNHPELSSALRCVLPKLTHLELALGWYGLDPEEQDIKRVDELVGLATSLQSLTIYNKMAYLKSEGQRRCVQRQTAFFNKYLCREIQTLHRLELDKALIDSETLFRFVKRNPKLRSLHLKSIILYCATAFGHSENGAWEQVRLGARRPAQTVFAGGHEC</sequence>